<evidence type="ECO:0000313" key="1">
    <source>
        <dbReference type="EMBL" id="SGY56956.1"/>
    </source>
</evidence>
<dbReference type="Proteomes" id="UP000249464">
    <property type="component" value="Unassembled WGS sequence"/>
</dbReference>
<reference evidence="1 2" key="1">
    <citation type="submission" date="2016-11" db="EMBL/GenBank/DDBJ databases">
        <authorList>
            <person name="Jaros S."/>
            <person name="Januszkiewicz K."/>
            <person name="Wedrychowicz H."/>
        </authorList>
    </citation>
    <scope>NUCLEOTIDE SEQUENCE [LARGE SCALE GENOMIC DNA]</scope>
</reference>
<proteinExistence type="predicted"/>
<protein>
    <submittedName>
        <fullName evidence="1">BQ5605_C006g04201 protein</fullName>
    </submittedName>
</protein>
<sequence>MTHCSLASTVVGLPILQSSTEKPDAKSLEDQLGQIRRDLQALRAMLESVVKFIDTPSIDHLKSRLPPFVLVWTNLHLRPSRMCDLVEPVRYPCVCHMARPYRAIGRSLSLPYGYTTAAVGLSNPDA</sequence>
<organism evidence="1 2">
    <name type="scientific">Microbotryum silenes-dioicae</name>
    <dbReference type="NCBI Taxonomy" id="796604"/>
    <lineage>
        <taxon>Eukaryota</taxon>
        <taxon>Fungi</taxon>
        <taxon>Dikarya</taxon>
        <taxon>Basidiomycota</taxon>
        <taxon>Pucciniomycotina</taxon>
        <taxon>Microbotryomycetes</taxon>
        <taxon>Microbotryales</taxon>
        <taxon>Microbotryaceae</taxon>
        <taxon>Microbotryum</taxon>
    </lineage>
</organism>
<accession>A0A2X0P8V0</accession>
<evidence type="ECO:0000313" key="2">
    <source>
        <dbReference type="Proteomes" id="UP000249464"/>
    </source>
</evidence>
<keyword evidence="2" id="KW-1185">Reference proteome</keyword>
<gene>
    <name evidence="1" type="primary">BQ5605_C006g04201</name>
    <name evidence="1" type="ORF">BQ5605_C006G04201</name>
</gene>
<dbReference type="AlphaFoldDB" id="A0A2X0P8V0"/>
<dbReference type="EMBL" id="FQNC01000044">
    <property type="protein sequence ID" value="SGY56956.1"/>
    <property type="molecule type" value="Genomic_DNA"/>
</dbReference>
<name>A0A2X0P8V0_9BASI</name>